<evidence type="ECO:0000259" key="1">
    <source>
        <dbReference type="Pfam" id="PF13880"/>
    </source>
</evidence>
<dbReference type="SUPFAM" id="SSF55729">
    <property type="entry name" value="Acyl-CoA N-acyltransferases (Nat)"/>
    <property type="match status" value="1"/>
</dbReference>
<proteinExistence type="predicted"/>
<sequence length="212" mass="24063">MASCTMQKQKRVTDFFSSPVAKKPSSLSPKLPIFDLEKKHSAKKKPRLSIDEHDTKQAMLDAGARMPLCDCAVNVKQGFPFISQSSCYEQNLCGLQFIKEIVNPSVGFAPDLSIWGWDERRTVWVSIITETIRPDDPIVGVNRLWTHPAARRKGIASETLDVVRKFYFTGVYVPRTRVAFSDPTDIGRRFAERYLRNEGQSNCSVLTYRVSK</sequence>
<dbReference type="GO" id="GO:0000785">
    <property type="term" value="C:chromatin"/>
    <property type="evidence" value="ECO:0007669"/>
    <property type="project" value="TreeGrafter"/>
</dbReference>
<dbReference type="PANTHER" id="PTHR45884:SF2">
    <property type="entry name" value="N-ACETYLTRANSFERASE ECO"/>
    <property type="match status" value="1"/>
</dbReference>
<dbReference type="OrthoDB" id="428854at2759"/>
<dbReference type="GO" id="GO:0007064">
    <property type="term" value="P:mitotic sister chromatid cohesion"/>
    <property type="evidence" value="ECO:0007669"/>
    <property type="project" value="TreeGrafter"/>
</dbReference>
<dbReference type="Pfam" id="PF13880">
    <property type="entry name" value="Acetyltransf_13"/>
    <property type="match status" value="1"/>
</dbReference>
<dbReference type="GO" id="GO:0005634">
    <property type="term" value="C:nucleus"/>
    <property type="evidence" value="ECO:0007669"/>
    <property type="project" value="TreeGrafter"/>
</dbReference>
<dbReference type="GO" id="GO:0061733">
    <property type="term" value="F:protein-lysine-acetyltransferase activity"/>
    <property type="evidence" value="ECO:0007669"/>
    <property type="project" value="TreeGrafter"/>
</dbReference>
<dbReference type="Proteomes" id="UP000230423">
    <property type="component" value="Unassembled WGS sequence"/>
</dbReference>
<dbReference type="EMBL" id="KZ346002">
    <property type="protein sequence ID" value="PIO71268.1"/>
    <property type="molecule type" value="Genomic_DNA"/>
</dbReference>
<organism evidence="2 3">
    <name type="scientific">Teladorsagia circumcincta</name>
    <name type="common">Brown stomach worm</name>
    <name type="synonym">Ostertagia circumcincta</name>
    <dbReference type="NCBI Taxonomy" id="45464"/>
    <lineage>
        <taxon>Eukaryota</taxon>
        <taxon>Metazoa</taxon>
        <taxon>Ecdysozoa</taxon>
        <taxon>Nematoda</taxon>
        <taxon>Chromadorea</taxon>
        <taxon>Rhabditida</taxon>
        <taxon>Rhabditina</taxon>
        <taxon>Rhabditomorpha</taxon>
        <taxon>Strongyloidea</taxon>
        <taxon>Trichostrongylidae</taxon>
        <taxon>Teladorsagia</taxon>
    </lineage>
</organism>
<evidence type="ECO:0000313" key="2">
    <source>
        <dbReference type="EMBL" id="PIO71268.1"/>
    </source>
</evidence>
<protein>
    <recommendedName>
        <fullName evidence="1">N-acetyltransferase ESCO acetyl-transferase domain-containing protein</fullName>
    </recommendedName>
</protein>
<dbReference type="InterPro" id="IPR028009">
    <property type="entry name" value="ESCO_Acetyltransf_dom"/>
</dbReference>
<gene>
    <name evidence="2" type="ORF">TELCIR_06835</name>
</gene>
<reference evidence="2 3" key="1">
    <citation type="submission" date="2015-09" db="EMBL/GenBank/DDBJ databases">
        <title>Draft genome of the parasitic nematode Teladorsagia circumcincta isolate WARC Sus (inbred).</title>
        <authorList>
            <person name="Mitreva M."/>
        </authorList>
    </citation>
    <scope>NUCLEOTIDE SEQUENCE [LARGE SCALE GENOMIC DNA]</scope>
    <source>
        <strain evidence="2 3">S</strain>
    </source>
</reference>
<accession>A0A2G9ULY4</accession>
<dbReference type="PANTHER" id="PTHR45884">
    <property type="entry name" value="N-ACETYLTRANSFERASE ECO"/>
    <property type="match status" value="1"/>
</dbReference>
<dbReference type="InterPro" id="IPR016181">
    <property type="entry name" value="Acyl_CoA_acyltransferase"/>
</dbReference>
<evidence type="ECO:0000313" key="3">
    <source>
        <dbReference type="Proteomes" id="UP000230423"/>
    </source>
</evidence>
<dbReference type="AlphaFoldDB" id="A0A2G9ULY4"/>
<keyword evidence="3" id="KW-1185">Reference proteome</keyword>
<feature type="domain" description="N-acetyltransferase ESCO acetyl-transferase" evidence="1">
    <location>
        <begin position="138"/>
        <end position="198"/>
    </location>
</feature>
<name>A0A2G9ULY4_TELCI</name>